<protein>
    <submittedName>
        <fullName evidence="5">Sulfatase</fullName>
    </submittedName>
</protein>
<keyword evidence="2" id="KW-0378">Hydrolase</keyword>
<dbReference type="PANTHER" id="PTHR45953:SF1">
    <property type="entry name" value="IDURONATE 2-SULFATASE"/>
    <property type="match status" value="1"/>
</dbReference>
<sequence length="531" mass="60376">MRTIFVLFDSLNRSAMGAYGGQAVATPNFDRFAARAVTFDRHYVGSLPCMPARRDMHAGRLNFTHRSWGPLEPFDNSFAELMKQNGIYTHLVSDHLHYFEDGGHGFHTRFNSYDFIRGQEYDPWVAMVEPPVDRIRAKYDERHYSVSGRDKRMQHTINRETMGAEEDFPGPRCFASAFDFLDRNRQADNWFLMLECFDPHEPFHAPERFKAAYDTGYAGRILDWPHYERVVESDEEIAEIRANYAALVAMCDAYFGKLIDYLDRHDMWKDTCIVLSTDHGFLLSEHDWWGKCRMPYYEEVSHIPLIVHHPDHAEHAGSRRGHLTQTMDRMPTFLEMYGLPVPDEVTGHSIFSALAEDTPVRDAAVFGVFSGPIGVTDGHHVLYHYPPDITRDGLVEYTLAPAHMTAPFTVEELRTSRLVPPFDFTKGVPVLGIDATRDAKRVPNNDGLGFGDLGTRLFDLDADPRQQSPIEDTRISASLYGHMERELRIHDTPAEVYRWYDLNSQTTQGGSDETIAGTDGGGDAAGQQRAG</sequence>
<evidence type="ECO:0000256" key="3">
    <source>
        <dbReference type="SAM" id="MobiDB-lite"/>
    </source>
</evidence>
<dbReference type="GO" id="GO:0005737">
    <property type="term" value="C:cytoplasm"/>
    <property type="evidence" value="ECO:0007669"/>
    <property type="project" value="TreeGrafter"/>
</dbReference>
<feature type="region of interest" description="Disordered" evidence="3">
    <location>
        <begin position="506"/>
        <end position="531"/>
    </location>
</feature>
<dbReference type="GO" id="GO:0004423">
    <property type="term" value="F:iduronate-2-sulfatase activity"/>
    <property type="evidence" value="ECO:0007669"/>
    <property type="project" value="TreeGrafter"/>
</dbReference>
<evidence type="ECO:0000259" key="4">
    <source>
        <dbReference type="Pfam" id="PF00884"/>
    </source>
</evidence>
<dbReference type="EMBL" id="JARGYC010000002">
    <property type="protein sequence ID" value="MDF0599377.1"/>
    <property type="molecule type" value="Genomic_DNA"/>
</dbReference>
<name>A0AAE3T6L1_9RHOB</name>
<dbReference type="PANTHER" id="PTHR45953">
    <property type="entry name" value="IDURONATE 2-SULFATASE"/>
    <property type="match status" value="1"/>
</dbReference>
<comment type="caution">
    <text evidence="5">The sequence shown here is derived from an EMBL/GenBank/DDBJ whole genome shotgun (WGS) entry which is preliminary data.</text>
</comment>
<dbReference type="Gene3D" id="3.40.720.10">
    <property type="entry name" value="Alkaline Phosphatase, subunit A"/>
    <property type="match status" value="1"/>
</dbReference>
<gene>
    <name evidence="5" type="ORF">P1J78_01400</name>
</gene>
<dbReference type="GO" id="GO:0046872">
    <property type="term" value="F:metal ion binding"/>
    <property type="evidence" value="ECO:0007669"/>
    <property type="project" value="UniProtKB-KW"/>
</dbReference>
<dbReference type="Proteomes" id="UP001220964">
    <property type="component" value="Unassembled WGS sequence"/>
</dbReference>
<dbReference type="InterPro" id="IPR017850">
    <property type="entry name" value="Alkaline_phosphatase_core_sf"/>
</dbReference>
<dbReference type="RefSeq" id="WP_275565520.1">
    <property type="nucleotide sequence ID" value="NZ_JARGYC010000002.1"/>
</dbReference>
<dbReference type="AlphaFoldDB" id="A0AAE3T6L1"/>
<evidence type="ECO:0000256" key="2">
    <source>
        <dbReference type="ARBA" id="ARBA00022801"/>
    </source>
</evidence>
<accession>A0AAE3T6L1</accession>
<dbReference type="SUPFAM" id="SSF53649">
    <property type="entry name" value="Alkaline phosphatase-like"/>
    <property type="match status" value="1"/>
</dbReference>
<evidence type="ECO:0000256" key="1">
    <source>
        <dbReference type="ARBA" id="ARBA00022723"/>
    </source>
</evidence>
<keyword evidence="1" id="KW-0479">Metal-binding</keyword>
<dbReference type="Pfam" id="PF00884">
    <property type="entry name" value="Sulfatase"/>
    <property type="match status" value="1"/>
</dbReference>
<reference evidence="5" key="1">
    <citation type="submission" date="2023-03" db="EMBL/GenBank/DDBJ databases">
        <title>Multiphase analysis and comparison of six strains from genera Psychromarinibacter, Lutimaribacter, and Maritimibacter, including a novel species: Psychromarinibacter sediminicola sp. nov.</title>
        <authorList>
            <person name="Wang Y.-H."/>
            <person name="Ye M.-Q."/>
            <person name="Du Z.-J."/>
        </authorList>
    </citation>
    <scope>NUCLEOTIDE SEQUENCE</scope>
    <source>
        <strain evidence="5">C21-152</strain>
    </source>
</reference>
<evidence type="ECO:0000313" key="6">
    <source>
        <dbReference type="Proteomes" id="UP001220964"/>
    </source>
</evidence>
<organism evidence="5 6">
    <name type="scientific">Psychromarinibacter sediminicola</name>
    <dbReference type="NCBI Taxonomy" id="3033385"/>
    <lineage>
        <taxon>Bacteria</taxon>
        <taxon>Pseudomonadati</taxon>
        <taxon>Pseudomonadota</taxon>
        <taxon>Alphaproteobacteria</taxon>
        <taxon>Rhodobacterales</taxon>
        <taxon>Paracoccaceae</taxon>
        <taxon>Psychromarinibacter</taxon>
    </lineage>
</organism>
<feature type="domain" description="Sulfatase N-terminal" evidence="4">
    <location>
        <begin position="4"/>
        <end position="338"/>
    </location>
</feature>
<dbReference type="CDD" id="cd16148">
    <property type="entry name" value="sulfatase_like"/>
    <property type="match status" value="1"/>
</dbReference>
<dbReference type="InterPro" id="IPR000917">
    <property type="entry name" value="Sulfatase_N"/>
</dbReference>
<keyword evidence="6" id="KW-1185">Reference proteome</keyword>
<evidence type="ECO:0000313" key="5">
    <source>
        <dbReference type="EMBL" id="MDF0599377.1"/>
    </source>
</evidence>
<proteinExistence type="predicted"/>